<dbReference type="AlphaFoldDB" id="A0A7G8P6E9"/>
<accession>A0A7G8P6E9</accession>
<organism evidence="2 3">
    <name type="scientific">Mycolicibacterium fluoranthenivorans</name>
    <dbReference type="NCBI Taxonomy" id="258505"/>
    <lineage>
        <taxon>Bacteria</taxon>
        <taxon>Bacillati</taxon>
        <taxon>Actinomycetota</taxon>
        <taxon>Actinomycetes</taxon>
        <taxon>Mycobacteriales</taxon>
        <taxon>Mycobacteriaceae</taxon>
        <taxon>Mycolicibacterium</taxon>
    </lineage>
</organism>
<feature type="transmembrane region" description="Helical" evidence="1">
    <location>
        <begin position="20"/>
        <end position="37"/>
    </location>
</feature>
<dbReference type="RefSeq" id="WP_187095067.1">
    <property type="nucleotide sequence ID" value="NZ_CP059893.1"/>
</dbReference>
<sequence length="66" mass="6794">MSDYESTPGDAEDRRWRDRAGAIIRAVAAVGAGVAVGVSTRDLGLGVTTAAAAVSILRELLARPGR</sequence>
<keyword evidence="1" id="KW-0812">Transmembrane</keyword>
<gene>
    <name evidence="2" type="ORF">HZU40_00135</name>
</gene>
<protein>
    <submittedName>
        <fullName evidence="2">Uncharacterized protein</fullName>
    </submittedName>
</protein>
<keyword evidence="1" id="KW-1133">Transmembrane helix</keyword>
<reference evidence="2 3" key="1">
    <citation type="submission" date="2020-07" db="EMBL/GenBank/DDBJ databases">
        <title>Draft genome sequence of four isobutane-metabolizing strains capable of cometabolically degrading diverse ether contaminants.</title>
        <authorList>
            <person name="Chen W."/>
            <person name="Faulkner N."/>
            <person name="Smith C."/>
            <person name="Hyman M."/>
        </authorList>
    </citation>
    <scope>NUCLEOTIDE SEQUENCE [LARGE SCALE GENOMIC DNA]</scope>
    <source>
        <strain evidence="2 3">2A</strain>
        <plasmid evidence="2 3">unnamed2</plasmid>
    </source>
</reference>
<name>A0A7G8P6E9_9MYCO</name>
<geneLocation type="plasmid" evidence="2 3">
    <name>unnamed2</name>
</geneLocation>
<keyword evidence="1" id="KW-0472">Membrane</keyword>
<dbReference type="EMBL" id="CP059893">
    <property type="protein sequence ID" value="QNJ89915.1"/>
    <property type="molecule type" value="Genomic_DNA"/>
</dbReference>
<proteinExistence type="predicted"/>
<evidence type="ECO:0000313" key="2">
    <source>
        <dbReference type="EMBL" id="QNJ89915.1"/>
    </source>
</evidence>
<dbReference type="KEGG" id="mflu:HZU40_00135"/>
<feature type="transmembrane region" description="Helical" evidence="1">
    <location>
        <begin position="43"/>
        <end position="61"/>
    </location>
</feature>
<keyword evidence="2" id="KW-0614">Plasmid</keyword>
<dbReference type="Proteomes" id="UP000515498">
    <property type="component" value="Plasmid unnamed2"/>
</dbReference>
<evidence type="ECO:0000256" key="1">
    <source>
        <dbReference type="SAM" id="Phobius"/>
    </source>
</evidence>
<evidence type="ECO:0000313" key="3">
    <source>
        <dbReference type="Proteomes" id="UP000515498"/>
    </source>
</evidence>